<evidence type="ECO:0000256" key="1">
    <source>
        <dbReference type="SAM" id="SignalP"/>
    </source>
</evidence>
<protein>
    <recommendedName>
        <fullName evidence="4">Lipocalin-like domain-containing protein</fullName>
    </recommendedName>
</protein>
<evidence type="ECO:0000313" key="3">
    <source>
        <dbReference type="Proteomes" id="UP000239872"/>
    </source>
</evidence>
<sequence length="148" mass="16643">MMKNMLKNILLVCLLAMPAGLFAQTINRAELLDKTWYFVGMKCQDKVTSTNDGHFISYFSTLKMVASNGNNLNYGTYERNYRDVRDNPHEAGTYSITTDEVGNVVLTLRKSKTGVTSKYTVPMVETNHLTLIRIDEGDKCNTSYAIAP</sequence>
<gene>
    <name evidence="2" type="ORF">CJD36_008835</name>
</gene>
<organism evidence="2 3">
    <name type="scientific">Flavipsychrobacter stenotrophus</name>
    <dbReference type="NCBI Taxonomy" id="2077091"/>
    <lineage>
        <taxon>Bacteria</taxon>
        <taxon>Pseudomonadati</taxon>
        <taxon>Bacteroidota</taxon>
        <taxon>Chitinophagia</taxon>
        <taxon>Chitinophagales</taxon>
        <taxon>Chitinophagaceae</taxon>
        <taxon>Flavipsychrobacter</taxon>
    </lineage>
</organism>
<dbReference type="Proteomes" id="UP000239872">
    <property type="component" value="Unassembled WGS sequence"/>
</dbReference>
<evidence type="ECO:0000313" key="2">
    <source>
        <dbReference type="EMBL" id="PQJ11890.1"/>
    </source>
</evidence>
<comment type="caution">
    <text evidence="2">The sequence shown here is derived from an EMBL/GenBank/DDBJ whole genome shotgun (WGS) entry which is preliminary data.</text>
</comment>
<dbReference type="AlphaFoldDB" id="A0A2S7SY75"/>
<proteinExistence type="predicted"/>
<keyword evidence="1" id="KW-0732">Signal</keyword>
<evidence type="ECO:0008006" key="4">
    <source>
        <dbReference type="Google" id="ProtNLM"/>
    </source>
</evidence>
<reference evidence="2 3" key="1">
    <citation type="submission" date="2018-01" db="EMBL/GenBank/DDBJ databases">
        <title>A novel member of the phylum Bacteroidetes isolated from glacier ice.</title>
        <authorList>
            <person name="Liu Q."/>
            <person name="Xin Y.-H."/>
        </authorList>
    </citation>
    <scope>NUCLEOTIDE SEQUENCE [LARGE SCALE GENOMIC DNA]</scope>
    <source>
        <strain evidence="2 3">RB1R16</strain>
    </source>
</reference>
<name>A0A2S7SY75_9BACT</name>
<accession>A0A2S7SY75</accession>
<dbReference type="EMBL" id="PPSL01000002">
    <property type="protein sequence ID" value="PQJ11890.1"/>
    <property type="molecule type" value="Genomic_DNA"/>
</dbReference>
<feature type="chain" id="PRO_5015392229" description="Lipocalin-like domain-containing protein" evidence="1">
    <location>
        <begin position="24"/>
        <end position="148"/>
    </location>
</feature>
<feature type="signal peptide" evidence="1">
    <location>
        <begin position="1"/>
        <end position="23"/>
    </location>
</feature>
<keyword evidence="3" id="KW-1185">Reference proteome</keyword>